<feature type="binding site" evidence="5">
    <location>
        <position position="311"/>
    </location>
    <ligand>
        <name>FAD</name>
        <dbReference type="ChEBI" id="CHEBI:57692"/>
    </ligand>
</feature>
<evidence type="ECO:0000256" key="1">
    <source>
        <dbReference type="ARBA" id="ARBA00007532"/>
    </source>
</evidence>
<dbReference type="AlphaFoldDB" id="A0A2S5GSB1"/>
<evidence type="ECO:0000259" key="7">
    <source>
        <dbReference type="Pfam" id="PF02852"/>
    </source>
</evidence>
<keyword evidence="3 5" id="KW-0274">FAD</keyword>
<evidence type="ECO:0000313" key="9">
    <source>
        <dbReference type="EMBL" id="PPA75828.1"/>
    </source>
</evidence>
<dbReference type="InterPro" id="IPR036324">
    <property type="entry name" value="Mn/Fe_SOD_N_sf"/>
</dbReference>
<dbReference type="Gene3D" id="3.50.50.60">
    <property type="entry name" value="FAD/NAD(P)-binding domain"/>
    <property type="match status" value="2"/>
</dbReference>
<dbReference type="PANTHER" id="PTHR43014">
    <property type="entry name" value="MERCURIC REDUCTASE"/>
    <property type="match status" value="1"/>
</dbReference>
<dbReference type="InterPro" id="IPR001100">
    <property type="entry name" value="Pyr_nuc-diS_OxRdtase"/>
</dbReference>
<evidence type="ECO:0000256" key="3">
    <source>
        <dbReference type="ARBA" id="ARBA00022827"/>
    </source>
</evidence>
<evidence type="ECO:0000256" key="5">
    <source>
        <dbReference type="PIRSR" id="PIRSR000350-3"/>
    </source>
</evidence>
<feature type="binding site" evidence="5">
    <location>
        <position position="52"/>
    </location>
    <ligand>
        <name>FAD</name>
        <dbReference type="ChEBI" id="CHEBI:57692"/>
    </ligand>
</feature>
<comment type="similarity">
    <text evidence="1">Belongs to the class-I pyridine nucleotide-disulfide oxidoreductase family.</text>
</comment>
<dbReference type="Gene3D" id="3.30.390.30">
    <property type="match status" value="1"/>
</dbReference>
<name>A0A2S5GSB1_9BURK</name>
<dbReference type="InterPro" id="IPR023753">
    <property type="entry name" value="FAD/NAD-binding_dom"/>
</dbReference>
<dbReference type="OrthoDB" id="178496at2"/>
<dbReference type="Gene3D" id="1.10.287.990">
    <property type="entry name" value="Fe,Mn superoxide dismutase (SOD) domain"/>
    <property type="match status" value="1"/>
</dbReference>
<feature type="binding site" evidence="5">
    <location>
        <begin position="179"/>
        <end position="186"/>
    </location>
    <ligand>
        <name>NAD(+)</name>
        <dbReference type="ChEBI" id="CHEBI:57540"/>
    </ligand>
</feature>
<proteinExistence type="inferred from homology"/>
<dbReference type="GO" id="GO:0003955">
    <property type="term" value="F:NAD(P)H dehydrogenase (quinone) activity"/>
    <property type="evidence" value="ECO:0007669"/>
    <property type="project" value="TreeGrafter"/>
</dbReference>
<dbReference type="InterPro" id="IPR036188">
    <property type="entry name" value="FAD/NAD-bd_sf"/>
</dbReference>
<evidence type="ECO:0000313" key="10">
    <source>
        <dbReference type="Proteomes" id="UP000239990"/>
    </source>
</evidence>
<dbReference type="PRINTS" id="PR00368">
    <property type="entry name" value="FADPNR"/>
</dbReference>
<comment type="cofactor">
    <cofactor evidence="5">
        <name>FAD</name>
        <dbReference type="ChEBI" id="CHEBI:57692"/>
    </cofactor>
    <text evidence="5">Binds 1 FAD per subunit.</text>
</comment>
<organism evidence="9 10">
    <name type="scientific">Achromobacter spanius</name>
    <dbReference type="NCBI Taxonomy" id="217203"/>
    <lineage>
        <taxon>Bacteria</taxon>
        <taxon>Pseudomonadati</taxon>
        <taxon>Pseudomonadota</taxon>
        <taxon>Betaproteobacteria</taxon>
        <taxon>Burkholderiales</taxon>
        <taxon>Alcaligenaceae</taxon>
        <taxon>Achromobacter</taxon>
    </lineage>
</organism>
<protein>
    <submittedName>
        <fullName evidence="9">Dihydrolipoyl dehydrogenase</fullName>
    </submittedName>
</protein>
<dbReference type="EMBL" id="PREU01000005">
    <property type="protein sequence ID" value="PPA75828.1"/>
    <property type="molecule type" value="Genomic_DNA"/>
</dbReference>
<keyword evidence="5" id="KW-0547">Nucleotide-binding</keyword>
<feature type="binding site" evidence="5">
    <location>
        <position position="269"/>
    </location>
    <ligand>
        <name>NAD(+)</name>
        <dbReference type="ChEBI" id="CHEBI:57540"/>
    </ligand>
</feature>
<evidence type="ECO:0000259" key="8">
    <source>
        <dbReference type="Pfam" id="PF07992"/>
    </source>
</evidence>
<dbReference type="SUPFAM" id="SSF55424">
    <property type="entry name" value="FAD/NAD-linked reductases, dimerisation (C-terminal) domain"/>
    <property type="match status" value="1"/>
</dbReference>
<dbReference type="NCBIfam" id="NF004939">
    <property type="entry name" value="PRK06292.1-1"/>
    <property type="match status" value="1"/>
</dbReference>
<gene>
    <name evidence="9" type="ORF">C4E15_13745</name>
</gene>
<dbReference type="InterPro" id="IPR016156">
    <property type="entry name" value="FAD/NAD-linked_Rdtase_dimer_sf"/>
</dbReference>
<dbReference type="PIRSF" id="PIRSF000350">
    <property type="entry name" value="Mercury_reductase_MerA"/>
    <property type="match status" value="1"/>
</dbReference>
<dbReference type="GO" id="GO:0050660">
    <property type="term" value="F:flavin adenine dinucleotide binding"/>
    <property type="evidence" value="ECO:0007669"/>
    <property type="project" value="TreeGrafter"/>
</dbReference>
<feature type="binding site" evidence="5">
    <location>
        <begin position="142"/>
        <end position="144"/>
    </location>
    <ligand>
        <name>FAD</name>
        <dbReference type="ChEBI" id="CHEBI:57692"/>
    </ligand>
</feature>
<evidence type="ECO:0000256" key="4">
    <source>
        <dbReference type="PIRSR" id="PIRSR000350-2"/>
    </source>
</evidence>
<feature type="domain" description="Pyridine nucleotide-disulphide oxidoreductase dimerisation" evidence="7">
    <location>
        <begin position="349"/>
        <end position="453"/>
    </location>
</feature>
<dbReference type="Proteomes" id="UP000239990">
    <property type="component" value="Unassembled WGS sequence"/>
</dbReference>
<reference evidence="9 10" key="1">
    <citation type="submission" date="2018-02" db="EMBL/GenBank/DDBJ databases">
        <title>Draft Genome of Achromobacter spanius stain 6.</title>
        <authorList>
            <person name="Gunasekera T.S."/>
            <person name="Radwan O."/>
            <person name="Ruiz O.N."/>
        </authorList>
    </citation>
    <scope>NUCLEOTIDE SEQUENCE [LARGE SCALE GENOMIC DNA]</scope>
    <source>
        <strain evidence="9 10">6</strain>
    </source>
</reference>
<evidence type="ECO:0000256" key="6">
    <source>
        <dbReference type="PIRSR" id="PIRSR000350-4"/>
    </source>
</evidence>
<accession>A0A2S5GSB1</accession>
<feature type="active site" description="Proton acceptor" evidence="4">
    <location>
        <position position="443"/>
    </location>
</feature>
<dbReference type="RefSeq" id="WP_104143890.1">
    <property type="nucleotide sequence ID" value="NZ_PREU01000005.1"/>
</dbReference>
<dbReference type="InterPro" id="IPR004099">
    <property type="entry name" value="Pyr_nucl-diS_OxRdtase_dimer"/>
</dbReference>
<sequence>MKTLHTDIAIIGAGTAGLAAYRAAKAAGKRALLIEGGPYGTTCARVGCMPSKLLIAAAEAAHNAAHTDAFGVHVGGEITVDGAEVMDRVKRERGRFVGFVLDGVENIPAEDKLRGYARFVSDTVLRIDDHTEVHASRVVIATGSRPSVPPPFRALGDRLVVNDDVFAWDDLPRRVAVFGPGVIGLELGQALARLGVDVRVFGVSGSLGGISDPQVRQSARKIFQREFYLDPDARVLETTRVGDEVEVRYVALDNAERIERFDYALVATGRRANVDGLGLENTSLELNVHGVPVFNRETMQAGDSAIFIAGDANADAPLLHEAADEGRIAGENAARFPDLQNGLRRAPLAVVFSDPQIALAGQGYGRLIPGTFVVGEVDFSDQGRSRVMLKNRGLLHVYADIATGRFLGAEMVGPSAEHIGHLLAWAVQQELTVARMLEMPFYHPVIEEGLRTALRDAAAKLAAARESVCSETQEQETV</sequence>
<keyword evidence="5" id="KW-0520">NAD</keyword>
<comment type="caution">
    <text evidence="9">The sequence shown here is derived from an EMBL/GenBank/DDBJ whole genome shotgun (WGS) entry which is preliminary data.</text>
</comment>
<dbReference type="SUPFAM" id="SSF51905">
    <property type="entry name" value="FAD/NAD(P)-binding domain"/>
    <property type="match status" value="1"/>
</dbReference>
<evidence type="ECO:0000256" key="2">
    <source>
        <dbReference type="ARBA" id="ARBA00022630"/>
    </source>
</evidence>
<dbReference type="PANTHER" id="PTHR43014:SF4">
    <property type="entry name" value="PYRIDINE NUCLEOTIDE-DISULFIDE OXIDOREDUCTASE RCLA-RELATED"/>
    <property type="match status" value="1"/>
</dbReference>
<keyword evidence="2" id="KW-0285">Flavoprotein</keyword>
<feature type="disulfide bond" description="Redox-active" evidence="6">
    <location>
        <begin position="43"/>
        <end position="48"/>
    </location>
</feature>
<dbReference type="Pfam" id="PF02852">
    <property type="entry name" value="Pyr_redox_dim"/>
    <property type="match status" value="1"/>
</dbReference>
<dbReference type="Pfam" id="PF07992">
    <property type="entry name" value="Pyr_redox_2"/>
    <property type="match status" value="1"/>
</dbReference>
<dbReference type="PRINTS" id="PR00411">
    <property type="entry name" value="PNDRDTASEI"/>
</dbReference>
<feature type="domain" description="FAD/NAD(P)-binding" evidence="8">
    <location>
        <begin position="7"/>
        <end position="326"/>
    </location>
</feature>